<evidence type="ECO:0000313" key="2">
    <source>
        <dbReference type="Proteomes" id="UP001186974"/>
    </source>
</evidence>
<gene>
    <name evidence="1" type="ORF">LTS18_004741</name>
</gene>
<reference evidence="1" key="1">
    <citation type="submission" date="2024-09" db="EMBL/GenBank/DDBJ databases">
        <title>Black Yeasts Isolated from many extreme environments.</title>
        <authorList>
            <person name="Coleine C."/>
            <person name="Stajich J.E."/>
            <person name="Selbmann L."/>
        </authorList>
    </citation>
    <scope>NUCLEOTIDE SEQUENCE</scope>
    <source>
        <strain evidence="1">CCFEE 5737</strain>
    </source>
</reference>
<sequence>MSRPTCFRSFHTTPTNRSQQQPPSSSSPTYTYSLAASYSAKGARLNPVRDLYTFNPFHHIKPNPKANNKLHRASRPKSGQDAFFISSIGNSSSSSKPSLAFGVVDGVGGWTTSGVDPADFAHGLCEYMASAAS</sequence>
<feature type="non-terminal residue" evidence="1">
    <location>
        <position position="133"/>
    </location>
</feature>
<name>A0ACC3DS60_9PEZI</name>
<evidence type="ECO:0000313" key="1">
    <source>
        <dbReference type="EMBL" id="KAK3079487.1"/>
    </source>
</evidence>
<organism evidence="1 2">
    <name type="scientific">Coniosporium uncinatum</name>
    <dbReference type="NCBI Taxonomy" id="93489"/>
    <lineage>
        <taxon>Eukaryota</taxon>
        <taxon>Fungi</taxon>
        <taxon>Dikarya</taxon>
        <taxon>Ascomycota</taxon>
        <taxon>Pezizomycotina</taxon>
        <taxon>Dothideomycetes</taxon>
        <taxon>Dothideomycetes incertae sedis</taxon>
        <taxon>Coniosporium</taxon>
    </lineage>
</organism>
<dbReference type="EMBL" id="JAWDJW010001114">
    <property type="protein sequence ID" value="KAK3079487.1"/>
    <property type="molecule type" value="Genomic_DNA"/>
</dbReference>
<protein>
    <submittedName>
        <fullName evidence="1">Uncharacterized protein</fullName>
    </submittedName>
</protein>
<comment type="caution">
    <text evidence="1">The sequence shown here is derived from an EMBL/GenBank/DDBJ whole genome shotgun (WGS) entry which is preliminary data.</text>
</comment>
<proteinExistence type="predicted"/>
<accession>A0ACC3DS60</accession>
<dbReference type="Proteomes" id="UP001186974">
    <property type="component" value="Unassembled WGS sequence"/>
</dbReference>
<keyword evidence="2" id="KW-1185">Reference proteome</keyword>